<protein>
    <submittedName>
        <fullName evidence="1">Uncharacterized protein</fullName>
    </submittedName>
</protein>
<reference evidence="1 2" key="1">
    <citation type="submission" date="2017-07" db="EMBL/GenBank/DDBJ databases">
        <title>Complete Genome Sequence of the cosmetic ferment Vitreoscilla filiformis (ATCC15551).</title>
        <authorList>
            <person name="Contreras S."/>
            <person name="Sagory-Zalkind P."/>
            <person name="Blanquart H."/>
            <person name="Iltis A."/>
            <person name="Morand S.C."/>
        </authorList>
    </citation>
    <scope>NUCLEOTIDE SEQUENCE [LARGE SCALE GENOMIC DNA]</scope>
    <source>
        <strain evidence="1 2">ATCC 15551</strain>
    </source>
</reference>
<keyword evidence="2" id="KW-1185">Reference proteome</keyword>
<dbReference type="Proteomes" id="UP000199729">
    <property type="component" value="Chromosome"/>
</dbReference>
<dbReference type="AlphaFoldDB" id="A0A221KHS5"/>
<proteinExistence type="predicted"/>
<dbReference type="KEGG" id="vff:VITFI_CDS2814"/>
<gene>
    <name evidence="1" type="ORF">VITFI_CDS2814</name>
</gene>
<name>A0A221KHS5_VITFI</name>
<evidence type="ECO:0000313" key="2">
    <source>
        <dbReference type="Proteomes" id="UP000199729"/>
    </source>
</evidence>
<organism evidence="1 2">
    <name type="scientific">Vitreoscilla filiformis</name>
    <dbReference type="NCBI Taxonomy" id="63"/>
    <lineage>
        <taxon>Bacteria</taxon>
        <taxon>Pseudomonadati</taxon>
        <taxon>Pseudomonadota</taxon>
        <taxon>Betaproteobacteria</taxon>
        <taxon>Neisseriales</taxon>
        <taxon>Neisseriaceae</taxon>
        <taxon>Vitreoscilla</taxon>
    </lineage>
</organism>
<accession>A0A221KHS5</accession>
<sequence length="51" mass="5586">MTRLLKLSRLAHLTRIQKGVPPAIQLNSILQQNIERGYVALQAGASAESTK</sequence>
<dbReference type="EMBL" id="CP022423">
    <property type="protein sequence ID" value="ASM78591.1"/>
    <property type="molecule type" value="Genomic_DNA"/>
</dbReference>
<evidence type="ECO:0000313" key="1">
    <source>
        <dbReference type="EMBL" id="ASM78591.1"/>
    </source>
</evidence>